<accession>A0ABN2NLT4</accession>
<comment type="caution">
    <text evidence="6">The sequence shown here is derived from an EMBL/GenBank/DDBJ whole genome shotgun (WGS) entry which is preliminary data.</text>
</comment>
<protein>
    <recommendedName>
        <fullName evidence="5">HTH tetR-type domain-containing protein</fullName>
    </recommendedName>
</protein>
<dbReference type="InterPro" id="IPR023772">
    <property type="entry name" value="DNA-bd_HTH_TetR-type_CS"/>
</dbReference>
<dbReference type="PANTHER" id="PTHR30055:SF234">
    <property type="entry name" value="HTH-TYPE TRANSCRIPTIONAL REGULATOR BETI"/>
    <property type="match status" value="1"/>
</dbReference>
<evidence type="ECO:0000259" key="5">
    <source>
        <dbReference type="PROSITE" id="PS50977"/>
    </source>
</evidence>
<dbReference type="InterPro" id="IPR001647">
    <property type="entry name" value="HTH_TetR"/>
</dbReference>
<evidence type="ECO:0000256" key="1">
    <source>
        <dbReference type="ARBA" id="ARBA00023015"/>
    </source>
</evidence>
<dbReference type="Proteomes" id="UP001500449">
    <property type="component" value="Unassembled WGS sequence"/>
</dbReference>
<dbReference type="Pfam" id="PF00440">
    <property type="entry name" value="TetR_N"/>
    <property type="match status" value="1"/>
</dbReference>
<proteinExistence type="predicted"/>
<dbReference type="Gene3D" id="1.10.357.10">
    <property type="entry name" value="Tetracycline Repressor, domain 2"/>
    <property type="match status" value="1"/>
</dbReference>
<dbReference type="PROSITE" id="PS01081">
    <property type="entry name" value="HTH_TETR_1"/>
    <property type="match status" value="1"/>
</dbReference>
<keyword evidence="1" id="KW-0805">Transcription regulation</keyword>
<evidence type="ECO:0000313" key="7">
    <source>
        <dbReference type="Proteomes" id="UP001500449"/>
    </source>
</evidence>
<dbReference type="PROSITE" id="PS50977">
    <property type="entry name" value="HTH_TETR_2"/>
    <property type="match status" value="1"/>
</dbReference>
<dbReference type="SUPFAM" id="SSF46689">
    <property type="entry name" value="Homeodomain-like"/>
    <property type="match status" value="1"/>
</dbReference>
<dbReference type="PRINTS" id="PR00455">
    <property type="entry name" value="HTHTETR"/>
</dbReference>
<dbReference type="InterPro" id="IPR009057">
    <property type="entry name" value="Homeodomain-like_sf"/>
</dbReference>
<keyword evidence="3" id="KW-0804">Transcription</keyword>
<keyword evidence="2 4" id="KW-0238">DNA-binding</keyword>
<reference evidence="6 7" key="1">
    <citation type="journal article" date="2019" name="Int. J. Syst. Evol. Microbiol.">
        <title>The Global Catalogue of Microorganisms (GCM) 10K type strain sequencing project: providing services to taxonomists for standard genome sequencing and annotation.</title>
        <authorList>
            <consortium name="The Broad Institute Genomics Platform"/>
            <consortium name="The Broad Institute Genome Sequencing Center for Infectious Disease"/>
            <person name="Wu L."/>
            <person name="Ma J."/>
        </authorList>
    </citation>
    <scope>NUCLEOTIDE SEQUENCE [LARGE SCALE GENOMIC DNA]</scope>
    <source>
        <strain evidence="6 7">JCM 16009</strain>
    </source>
</reference>
<keyword evidence="7" id="KW-1185">Reference proteome</keyword>
<gene>
    <name evidence="6" type="ORF">GCM10009836_65130</name>
</gene>
<sequence>MLVAHPATVYADCVTENAKLVNKSREDLILDAAADLLVRWGYRRVTIEDVAKQARIGKGTVYLHFRTKESLFLAVLLRSHHGVLAGMAERMEADPAEALPSRCVRSVYRTLLDDPVTRRLYLGDAELLGRLAHEAAIALSDLAARRDEVGLAWIGLLREAGLLRTDLAPDEQLYVFTAIGGGFFFLDGAPPAYGDFAPDRRADLLEHTLHCALEVPGAVPSAELAAAAAALFRSLIDHF</sequence>
<dbReference type="PANTHER" id="PTHR30055">
    <property type="entry name" value="HTH-TYPE TRANSCRIPTIONAL REGULATOR RUTR"/>
    <property type="match status" value="1"/>
</dbReference>
<dbReference type="InterPro" id="IPR050109">
    <property type="entry name" value="HTH-type_TetR-like_transc_reg"/>
</dbReference>
<feature type="DNA-binding region" description="H-T-H motif" evidence="4">
    <location>
        <begin position="46"/>
        <end position="65"/>
    </location>
</feature>
<organism evidence="6 7">
    <name type="scientific">Pseudonocardia ailaonensis</name>
    <dbReference type="NCBI Taxonomy" id="367279"/>
    <lineage>
        <taxon>Bacteria</taxon>
        <taxon>Bacillati</taxon>
        <taxon>Actinomycetota</taxon>
        <taxon>Actinomycetes</taxon>
        <taxon>Pseudonocardiales</taxon>
        <taxon>Pseudonocardiaceae</taxon>
        <taxon>Pseudonocardia</taxon>
    </lineage>
</organism>
<feature type="domain" description="HTH tetR-type" evidence="5">
    <location>
        <begin position="23"/>
        <end position="83"/>
    </location>
</feature>
<name>A0ABN2NLT4_9PSEU</name>
<evidence type="ECO:0000256" key="3">
    <source>
        <dbReference type="ARBA" id="ARBA00023163"/>
    </source>
</evidence>
<dbReference type="EMBL" id="BAAAQK010000028">
    <property type="protein sequence ID" value="GAA1874916.1"/>
    <property type="molecule type" value="Genomic_DNA"/>
</dbReference>
<evidence type="ECO:0000256" key="4">
    <source>
        <dbReference type="PROSITE-ProRule" id="PRU00335"/>
    </source>
</evidence>
<evidence type="ECO:0000313" key="6">
    <source>
        <dbReference type="EMBL" id="GAA1874916.1"/>
    </source>
</evidence>
<evidence type="ECO:0000256" key="2">
    <source>
        <dbReference type="ARBA" id="ARBA00023125"/>
    </source>
</evidence>